<dbReference type="CDD" id="cd00086">
    <property type="entry name" value="homeodomain"/>
    <property type="match status" value="3"/>
</dbReference>
<dbReference type="eggNOG" id="KOG0850">
    <property type="taxonomic scope" value="Eukaryota"/>
</dbReference>
<dbReference type="InterPro" id="IPR017970">
    <property type="entry name" value="Homeobox_CS"/>
</dbReference>
<feature type="region of interest" description="Disordered" evidence="6">
    <location>
        <begin position="349"/>
        <end position="403"/>
    </location>
</feature>
<evidence type="ECO:0000256" key="3">
    <source>
        <dbReference type="ARBA" id="ARBA00023242"/>
    </source>
</evidence>
<sequence length="509" mass="56637">MERAFSSWPQAASVHPKQSEQSKDKPKKPRHRHTAAQLAALNELYDKNEHPALDERTALAERLGMETKTVNAWFQNKRASTKKRHRSGIAPIPTYDIPPISSLLTSASSSTSTPPGPNDIDDLAEPEQQQQSAFYAGNPEHRHIYETAPAEMPTRPRMRQRPTSQQSDELKKFYNSNPHPTKEEREALGERIGMRYQSVTNWFQNQRSMAKKRQEEDMEVAASPSQQSGSQHSADSRTYSSYPPASEHPSLLPASHHPSLVAILSRETRSPSAPPSNASVSSRASPYRNLIPSQRPRRTRPEPYQLDALQKLYDRTSNPSIEERGALALAVGMDLTKVTNWFRNLRQTARKRTRKTGDDGDTDSVQLDSASVSRAVTPSFTSSSSSAGHEHDHGMETEMDENDRISVPMEDDAYERLDHTHVHSDIGSDDEYQEAVTPPLGSSPSPSPKPSFVPAPFIAPPVPHHVAVGAGMDIDPVKYAELQKIPGRISGVKVEDALLLLSFHHHIVH</sequence>
<dbReference type="InterPro" id="IPR051000">
    <property type="entry name" value="Homeobox_DNA-bind_prot"/>
</dbReference>
<dbReference type="AlphaFoldDB" id="W4KLZ0"/>
<reference evidence="8 9" key="1">
    <citation type="journal article" date="2012" name="New Phytol.">
        <title>Insight into trade-off between wood decay and parasitism from the genome of a fungal forest pathogen.</title>
        <authorList>
            <person name="Olson A."/>
            <person name="Aerts A."/>
            <person name="Asiegbu F."/>
            <person name="Belbahri L."/>
            <person name="Bouzid O."/>
            <person name="Broberg A."/>
            <person name="Canback B."/>
            <person name="Coutinho P.M."/>
            <person name="Cullen D."/>
            <person name="Dalman K."/>
            <person name="Deflorio G."/>
            <person name="van Diepen L.T."/>
            <person name="Dunand C."/>
            <person name="Duplessis S."/>
            <person name="Durling M."/>
            <person name="Gonthier P."/>
            <person name="Grimwood J."/>
            <person name="Fossdal C.G."/>
            <person name="Hansson D."/>
            <person name="Henrissat B."/>
            <person name="Hietala A."/>
            <person name="Himmelstrand K."/>
            <person name="Hoffmeister D."/>
            <person name="Hogberg N."/>
            <person name="James T.Y."/>
            <person name="Karlsson M."/>
            <person name="Kohler A."/>
            <person name="Kues U."/>
            <person name="Lee Y.H."/>
            <person name="Lin Y.C."/>
            <person name="Lind M."/>
            <person name="Lindquist E."/>
            <person name="Lombard V."/>
            <person name="Lucas S."/>
            <person name="Lunden K."/>
            <person name="Morin E."/>
            <person name="Murat C."/>
            <person name="Park J."/>
            <person name="Raffaello T."/>
            <person name="Rouze P."/>
            <person name="Salamov A."/>
            <person name="Schmutz J."/>
            <person name="Solheim H."/>
            <person name="Stahlberg J."/>
            <person name="Velez H."/>
            <person name="de Vries R.P."/>
            <person name="Wiebenga A."/>
            <person name="Woodward S."/>
            <person name="Yakovlev I."/>
            <person name="Garbelotto M."/>
            <person name="Martin F."/>
            <person name="Grigoriev I.V."/>
            <person name="Stenlid J."/>
        </authorList>
    </citation>
    <scope>NUCLEOTIDE SEQUENCE [LARGE SCALE GENOMIC DNA]</scope>
    <source>
        <strain evidence="8 9">TC 32-1</strain>
    </source>
</reference>
<dbReference type="Proteomes" id="UP000030671">
    <property type="component" value="Unassembled WGS sequence"/>
</dbReference>
<dbReference type="STRING" id="747525.W4KLZ0"/>
<dbReference type="GO" id="GO:0030154">
    <property type="term" value="P:cell differentiation"/>
    <property type="evidence" value="ECO:0007669"/>
    <property type="project" value="TreeGrafter"/>
</dbReference>
<dbReference type="Gene3D" id="1.10.10.60">
    <property type="entry name" value="Homeodomain-like"/>
    <property type="match status" value="3"/>
</dbReference>
<dbReference type="InParanoid" id="W4KLZ0"/>
<dbReference type="EMBL" id="KI925454">
    <property type="protein sequence ID" value="ETW86848.1"/>
    <property type="molecule type" value="Genomic_DNA"/>
</dbReference>
<feature type="region of interest" description="Disordered" evidence="6">
    <location>
        <begin position="266"/>
        <end position="304"/>
    </location>
</feature>
<dbReference type="SUPFAM" id="SSF46689">
    <property type="entry name" value="Homeodomain-like"/>
    <property type="match status" value="3"/>
</dbReference>
<feature type="compositionally biased region" description="Basic residues" evidence="6">
    <location>
        <begin position="25"/>
        <end position="34"/>
    </location>
</feature>
<feature type="compositionally biased region" description="Low complexity" evidence="6">
    <location>
        <begin position="275"/>
        <end position="286"/>
    </location>
</feature>
<feature type="compositionally biased region" description="Polar residues" evidence="6">
    <location>
        <begin position="223"/>
        <end position="243"/>
    </location>
</feature>
<evidence type="ECO:0000256" key="1">
    <source>
        <dbReference type="ARBA" id="ARBA00023125"/>
    </source>
</evidence>
<feature type="compositionally biased region" description="Polar residues" evidence="6">
    <location>
        <begin position="364"/>
        <end position="381"/>
    </location>
</feature>
<evidence type="ECO:0000256" key="5">
    <source>
        <dbReference type="RuleBase" id="RU000682"/>
    </source>
</evidence>
<keyword evidence="3 4" id="KW-0539">Nucleus</keyword>
<dbReference type="Pfam" id="PF00046">
    <property type="entry name" value="Homeodomain"/>
    <property type="match status" value="3"/>
</dbReference>
<feature type="region of interest" description="Disordered" evidence="6">
    <location>
        <begin position="147"/>
        <end position="184"/>
    </location>
</feature>
<dbReference type="PROSITE" id="PS50071">
    <property type="entry name" value="HOMEOBOX_2"/>
    <property type="match status" value="3"/>
</dbReference>
<dbReference type="GO" id="GO:0005634">
    <property type="term" value="C:nucleus"/>
    <property type="evidence" value="ECO:0007669"/>
    <property type="project" value="UniProtKB-SubCell"/>
</dbReference>
<dbReference type="RefSeq" id="XP_009540386.1">
    <property type="nucleotide sequence ID" value="XM_009542091.1"/>
</dbReference>
<dbReference type="PROSITE" id="PS00027">
    <property type="entry name" value="HOMEOBOX_1"/>
    <property type="match status" value="1"/>
</dbReference>
<name>W4KLZ0_HETIT</name>
<keyword evidence="9" id="KW-1185">Reference proteome</keyword>
<evidence type="ECO:0000256" key="2">
    <source>
        <dbReference type="ARBA" id="ARBA00023155"/>
    </source>
</evidence>
<feature type="region of interest" description="Disordered" evidence="6">
    <location>
        <begin position="76"/>
        <end position="123"/>
    </location>
</feature>
<dbReference type="GO" id="GO:0000978">
    <property type="term" value="F:RNA polymerase II cis-regulatory region sequence-specific DNA binding"/>
    <property type="evidence" value="ECO:0007669"/>
    <property type="project" value="TreeGrafter"/>
</dbReference>
<feature type="region of interest" description="Disordered" evidence="6">
    <location>
        <begin position="1"/>
        <end position="34"/>
    </location>
</feature>
<dbReference type="KEGG" id="hir:HETIRDRAFT_58809"/>
<accession>W4KLZ0</accession>
<dbReference type="GeneID" id="20678452"/>
<evidence type="ECO:0000313" key="8">
    <source>
        <dbReference type="EMBL" id="ETW86848.1"/>
    </source>
</evidence>
<organism evidence="8 9">
    <name type="scientific">Heterobasidion irregulare (strain TC 32-1)</name>
    <dbReference type="NCBI Taxonomy" id="747525"/>
    <lineage>
        <taxon>Eukaryota</taxon>
        <taxon>Fungi</taxon>
        <taxon>Dikarya</taxon>
        <taxon>Basidiomycota</taxon>
        <taxon>Agaricomycotina</taxon>
        <taxon>Agaricomycetes</taxon>
        <taxon>Russulales</taxon>
        <taxon>Bondarzewiaceae</taxon>
        <taxon>Heterobasidion</taxon>
        <taxon>Heterobasidion annosum species complex</taxon>
    </lineage>
</organism>
<dbReference type="GO" id="GO:0000981">
    <property type="term" value="F:DNA-binding transcription factor activity, RNA polymerase II-specific"/>
    <property type="evidence" value="ECO:0007669"/>
    <property type="project" value="InterPro"/>
</dbReference>
<feature type="region of interest" description="Disordered" evidence="6">
    <location>
        <begin position="206"/>
        <end position="254"/>
    </location>
</feature>
<dbReference type="InterPro" id="IPR009057">
    <property type="entry name" value="Homeodomain-like_sf"/>
</dbReference>
<dbReference type="SMART" id="SM00389">
    <property type="entry name" value="HOX"/>
    <property type="match status" value="3"/>
</dbReference>
<feature type="DNA-binding region" description="Homeobox" evidence="4">
    <location>
        <begin position="155"/>
        <end position="214"/>
    </location>
</feature>
<dbReference type="PANTHER" id="PTHR24324">
    <property type="entry name" value="HOMEOBOX PROTEIN HHEX"/>
    <property type="match status" value="1"/>
</dbReference>
<keyword evidence="1 4" id="KW-0238">DNA-binding</keyword>
<evidence type="ECO:0000256" key="6">
    <source>
        <dbReference type="SAM" id="MobiDB-lite"/>
    </source>
</evidence>
<keyword evidence="2 4" id="KW-0371">Homeobox</keyword>
<feature type="DNA-binding region" description="Homeobox" evidence="4">
    <location>
        <begin position="294"/>
        <end position="353"/>
    </location>
</feature>
<dbReference type="HOGENOM" id="CLU_030817_0_0_1"/>
<feature type="DNA-binding region" description="Homeobox" evidence="4">
    <location>
        <begin position="26"/>
        <end position="85"/>
    </location>
</feature>
<comment type="subcellular location">
    <subcellularLocation>
        <location evidence="4 5">Nucleus</location>
    </subcellularLocation>
</comment>
<evidence type="ECO:0000256" key="4">
    <source>
        <dbReference type="PROSITE-ProRule" id="PRU00108"/>
    </source>
</evidence>
<dbReference type="OrthoDB" id="6159439at2759"/>
<feature type="domain" description="Homeobox" evidence="7">
    <location>
        <begin position="24"/>
        <end position="84"/>
    </location>
</feature>
<proteinExistence type="predicted"/>
<protein>
    <recommendedName>
        <fullName evidence="7">Homeobox domain-containing protein</fullName>
    </recommendedName>
</protein>
<feature type="domain" description="Homeobox" evidence="7">
    <location>
        <begin position="292"/>
        <end position="352"/>
    </location>
</feature>
<gene>
    <name evidence="8" type="ORF">HETIRDRAFT_58809</name>
</gene>
<feature type="compositionally biased region" description="Low complexity" evidence="6">
    <location>
        <begin position="97"/>
        <end position="113"/>
    </location>
</feature>
<evidence type="ECO:0000259" key="7">
    <source>
        <dbReference type="PROSITE" id="PS50071"/>
    </source>
</evidence>
<dbReference type="PANTHER" id="PTHR24324:SF9">
    <property type="entry name" value="HOMEOBOX DOMAIN-CONTAINING PROTEIN"/>
    <property type="match status" value="1"/>
</dbReference>
<dbReference type="InterPro" id="IPR001356">
    <property type="entry name" value="HD"/>
</dbReference>
<evidence type="ECO:0000313" key="9">
    <source>
        <dbReference type="Proteomes" id="UP000030671"/>
    </source>
</evidence>
<feature type="region of interest" description="Disordered" evidence="6">
    <location>
        <begin position="424"/>
        <end position="451"/>
    </location>
</feature>
<feature type="domain" description="Homeobox" evidence="7">
    <location>
        <begin position="153"/>
        <end position="213"/>
    </location>
</feature>